<gene>
    <name evidence="5" type="ORF">ABVC42_00795</name>
</gene>
<feature type="domain" description="S-layer protein C-terminal" evidence="4">
    <location>
        <begin position="89"/>
        <end position="148"/>
    </location>
</feature>
<dbReference type="RefSeq" id="WP_353579812.1">
    <property type="nucleotide sequence ID" value="NZ_JBETVU010000007.1"/>
</dbReference>
<evidence type="ECO:0000313" key="6">
    <source>
        <dbReference type="Proteomes" id="UP001434419"/>
    </source>
</evidence>
<feature type="chain" id="PRO_5047379184" evidence="2">
    <location>
        <begin position="20"/>
        <end position="548"/>
    </location>
</feature>
<evidence type="ECO:0000313" key="5">
    <source>
        <dbReference type="EMBL" id="MES5148497.1"/>
    </source>
</evidence>
<sequence>MKKNLFKSSAVLLSGVVLLGVGSLAPTQKVDAAARSYITVVKKSKVYNRKGHFTGKYIHVGNPETKYGTVTIKGKKYYKISGNRYIRAVNAKSGKKVVLKHLANVYDKNGKINHDFKMAKGTKMTVKSFITINGHRYYKIGKDQYIKATDFQIIGNYAPVISNNNTTSNASNNTNVLNTNNSNTSASSNISSNGTTASTIQPVINNGSQNQTSGNTQVQPTIPVQPTTPAQDHNNNAGTTIKPNQGSQTKPVNPTQPTTPTQNHDNAGTTTKPNQGSQTKPSGNAGASVSGDTTTIDTPTTKPSKPNQGSQTKPSGNAGASVSGDTTTIDTPSNPNQGSQTKPNKDTDQNTFRLPANYRVGIDSNQWEAQSEKGNAMNNYKANLADQNQAVNPDKLTSSQQQELSEFAQNIYNSARSQLGLNNVEYNAKTQELANRIADNYRKANWDAFDNLHYVKGIAEAQKSMGIDSNVNSVEDIYVESGSAQNMNDLKELTYNGIKSFFFISSEQEHAKDIVNPSLKSMAVSISTQDNGSDIAMHLITVSSKYNF</sequence>
<dbReference type="InterPro" id="IPR027607">
    <property type="entry name" value="Surf_Exclu_SEC10/PgrA"/>
</dbReference>
<organism evidence="5 6">
    <name type="scientific">Lactobacillus crispatus</name>
    <dbReference type="NCBI Taxonomy" id="47770"/>
    <lineage>
        <taxon>Bacteria</taxon>
        <taxon>Bacillati</taxon>
        <taxon>Bacillota</taxon>
        <taxon>Bacilli</taxon>
        <taxon>Lactobacillales</taxon>
        <taxon>Lactobacillaceae</taxon>
        <taxon>Lactobacillus</taxon>
    </lineage>
</organism>
<feature type="domain" description="S-layer protein C-terminal" evidence="4">
    <location>
        <begin position="38"/>
        <end position="88"/>
    </location>
</feature>
<feature type="compositionally biased region" description="Low complexity" evidence="1">
    <location>
        <begin position="248"/>
        <end position="262"/>
    </location>
</feature>
<feature type="compositionally biased region" description="Polar residues" evidence="1">
    <location>
        <begin position="200"/>
        <end position="215"/>
    </location>
</feature>
<reference evidence="5" key="1">
    <citation type="submission" date="2024-06" db="EMBL/GenBank/DDBJ databases">
        <title>Vaginal Lactobacillus fatty acid response mechanisms reveal a metabolite-targeted strategy for bacterial vaginosis treatment.</title>
        <authorList>
            <person name="Zhu M."/>
            <person name="Blainey P.C."/>
            <person name="Bloom S.M."/>
            <person name="Kwon D.S."/>
        </authorList>
    </citation>
    <scope>NUCLEOTIDE SEQUENCE</scope>
    <source>
        <strain evidence="5">194_F1_1</strain>
    </source>
</reference>
<feature type="compositionally biased region" description="Low complexity" evidence="1">
    <location>
        <begin position="172"/>
        <end position="199"/>
    </location>
</feature>
<feature type="region of interest" description="Disordered" evidence="1">
    <location>
        <begin position="172"/>
        <end position="359"/>
    </location>
</feature>
<feature type="compositionally biased region" description="Polar residues" evidence="1">
    <location>
        <begin position="302"/>
        <end position="342"/>
    </location>
</feature>
<evidence type="ECO:0000256" key="1">
    <source>
        <dbReference type="SAM" id="MobiDB-lite"/>
    </source>
</evidence>
<proteinExistence type="predicted"/>
<feature type="compositionally biased region" description="Low complexity" evidence="1">
    <location>
        <begin position="292"/>
        <end position="301"/>
    </location>
</feature>
<keyword evidence="2" id="KW-0732">Signal</keyword>
<name>A0ABV2B5E8_9LACO</name>
<feature type="signal peptide" evidence="2">
    <location>
        <begin position="1"/>
        <end position="19"/>
    </location>
</feature>
<feature type="compositionally biased region" description="Low complexity" evidence="1">
    <location>
        <begin position="216"/>
        <end position="231"/>
    </location>
</feature>
<dbReference type="InterPro" id="IPR024968">
    <property type="entry name" value="SlpA_C_lactobacillus"/>
</dbReference>
<feature type="compositionally biased region" description="Polar residues" evidence="1">
    <location>
        <begin position="263"/>
        <end position="291"/>
    </location>
</feature>
<dbReference type="Pfam" id="PF00188">
    <property type="entry name" value="CAP"/>
    <property type="match status" value="1"/>
</dbReference>
<accession>A0ABV2B5E8</accession>
<dbReference type="NCBIfam" id="TIGR04320">
    <property type="entry name" value="Surf_Exclu_PgrA"/>
    <property type="match status" value="1"/>
</dbReference>
<dbReference type="EMBL" id="JBETVU010000007">
    <property type="protein sequence ID" value="MES5148497.1"/>
    <property type="molecule type" value="Genomic_DNA"/>
</dbReference>
<feature type="domain" description="SCP" evidence="3">
    <location>
        <begin position="411"/>
        <end position="534"/>
    </location>
</feature>
<keyword evidence="6" id="KW-1185">Reference proteome</keyword>
<evidence type="ECO:0000256" key="2">
    <source>
        <dbReference type="SAM" id="SignalP"/>
    </source>
</evidence>
<comment type="caution">
    <text evidence="5">The sequence shown here is derived from an EMBL/GenBank/DDBJ whole genome shotgun (WGS) entry which is preliminary data.</text>
</comment>
<evidence type="ECO:0000259" key="4">
    <source>
        <dbReference type="Pfam" id="PF03217"/>
    </source>
</evidence>
<dbReference type="InterPro" id="IPR014044">
    <property type="entry name" value="CAP_dom"/>
</dbReference>
<evidence type="ECO:0000259" key="3">
    <source>
        <dbReference type="Pfam" id="PF00188"/>
    </source>
</evidence>
<dbReference type="Proteomes" id="UP001434419">
    <property type="component" value="Unassembled WGS sequence"/>
</dbReference>
<feature type="compositionally biased region" description="Polar residues" evidence="1">
    <location>
        <begin position="232"/>
        <end position="247"/>
    </location>
</feature>
<dbReference type="Pfam" id="PF03217">
    <property type="entry name" value="SlpA"/>
    <property type="match status" value="2"/>
</dbReference>
<protein>
    <submittedName>
        <fullName evidence="5">SEC10/PgrA surface exclusion domain-containing protein</fullName>
    </submittedName>
</protein>